<dbReference type="InterPro" id="IPR003188">
    <property type="entry name" value="PTS_IIA_lac/cel"/>
</dbReference>
<evidence type="ECO:0000256" key="3">
    <source>
        <dbReference type="ARBA" id="ARBA00022679"/>
    </source>
</evidence>
<evidence type="ECO:0000256" key="5">
    <source>
        <dbReference type="PROSITE-ProRule" id="PRU00418"/>
    </source>
</evidence>
<keyword evidence="1" id="KW-0813">Transport</keyword>
<dbReference type="CDD" id="cd00215">
    <property type="entry name" value="PTS_IIA_lac"/>
    <property type="match status" value="1"/>
</dbReference>
<dbReference type="SUPFAM" id="SSF46973">
    <property type="entry name" value="Enzyme IIa from lactose specific PTS, IIa-lac"/>
    <property type="match status" value="1"/>
</dbReference>
<keyword evidence="4" id="KW-0598">Phosphotransferase system</keyword>
<accession>A0ABX4I593</accession>
<evidence type="ECO:0000256" key="2">
    <source>
        <dbReference type="ARBA" id="ARBA00022597"/>
    </source>
</evidence>
<evidence type="ECO:0000313" key="6">
    <source>
        <dbReference type="EMBL" id="PCR99739.1"/>
    </source>
</evidence>
<dbReference type="PIRSF" id="PIRSF000699">
    <property type="entry name" value="PTS_IILac_III"/>
    <property type="match status" value="1"/>
</dbReference>
<evidence type="ECO:0000313" key="7">
    <source>
        <dbReference type="Proteomes" id="UP000218979"/>
    </source>
</evidence>
<evidence type="ECO:0000256" key="1">
    <source>
        <dbReference type="ARBA" id="ARBA00022448"/>
    </source>
</evidence>
<dbReference type="PROSITE" id="PS51095">
    <property type="entry name" value="PTS_EIIA_TYPE_3"/>
    <property type="match status" value="1"/>
</dbReference>
<dbReference type="Gene3D" id="1.20.58.80">
    <property type="entry name" value="Phosphotransferase system, lactose/cellobiose-type IIA subunit"/>
    <property type="match status" value="1"/>
</dbReference>
<dbReference type="InterPro" id="IPR036542">
    <property type="entry name" value="PTS_IIA_lac/cel_sf"/>
</dbReference>
<keyword evidence="3" id="KW-0808">Transferase</keyword>
<protein>
    <submittedName>
        <fullName evidence="6">PTS cellobiose transporter subunit IIA</fullName>
    </submittedName>
</protein>
<sequence length="124" mass="13725">MASYPRIYFIVKMLIEERRKMDDAQMAVIMPLIMYGGEAKSSAVEAIRAAKAGDFEKADERIEAASKAIVEAHHGQTELLTKAANGEDVPVSIYMVHAQDHLMTGIAFVDLAKEIIELYKVIKG</sequence>
<keyword evidence="2" id="KW-0762">Sugar transport</keyword>
<dbReference type="PANTHER" id="PTHR34382:SF7">
    <property type="entry name" value="PTS SYSTEM N,N'-DIACETYLCHITOBIOSE-SPECIFIC EIIA COMPONENT"/>
    <property type="match status" value="1"/>
</dbReference>
<organism evidence="6 7">
    <name type="scientific">Pseudolactococcus chungangensis CAU 28 = DSM 22330</name>
    <dbReference type="NCBI Taxonomy" id="1122154"/>
    <lineage>
        <taxon>Bacteria</taxon>
        <taxon>Bacillati</taxon>
        <taxon>Bacillota</taxon>
        <taxon>Bacilli</taxon>
        <taxon>Lactobacillales</taxon>
        <taxon>Streptococcaceae</taxon>
        <taxon>Pseudolactococcus</taxon>
    </lineage>
</organism>
<proteinExistence type="predicted"/>
<gene>
    <name evidence="6" type="ORF">RR45_GL001446</name>
</gene>
<dbReference type="EMBL" id="JXJT01000036">
    <property type="protein sequence ID" value="PCR99739.1"/>
    <property type="molecule type" value="Genomic_DNA"/>
</dbReference>
<comment type="caution">
    <text evidence="6">The sequence shown here is derived from an EMBL/GenBank/DDBJ whole genome shotgun (WGS) entry which is preliminary data.</text>
</comment>
<keyword evidence="7" id="KW-1185">Reference proteome</keyword>
<reference evidence="6 7" key="1">
    <citation type="submission" date="2014-12" db="EMBL/GenBank/DDBJ databases">
        <title>Draft genome sequences of 10 type strains of Lactococcus.</title>
        <authorList>
            <person name="Sun Z."/>
            <person name="Zhong Z."/>
            <person name="Liu W."/>
            <person name="Zhang W."/>
            <person name="Zhang H."/>
        </authorList>
    </citation>
    <scope>NUCLEOTIDE SEQUENCE [LARGE SCALE GENOMIC DNA]</scope>
    <source>
        <strain evidence="6 7">DSM 22330</strain>
    </source>
</reference>
<dbReference type="PANTHER" id="PTHR34382">
    <property type="entry name" value="PTS SYSTEM N,N'-DIACETYLCHITOBIOSE-SPECIFIC EIIA COMPONENT"/>
    <property type="match status" value="1"/>
</dbReference>
<feature type="modified residue" description="Phosphohistidine; by HPr" evidence="5">
    <location>
        <position position="97"/>
    </location>
</feature>
<dbReference type="Proteomes" id="UP000218979">
    <property type="component" value="Unassembled WGS sequence"/>
</dbReference>
<name>A0ABX4I593_9LACT</name>
<evidence type="ECO:0000256" key="4">
    <source>
        <dbReference type="ARBA" id="ARBA00022683"/>
    </source>
</evidence>
<dbReference type="Pfam" id="PF02255">
    <property type="entry name" value="PTS_IIA"/>
    <property type="match status" value="1"/>
</dbReference>